<sequence>MVWNDIETASRERVRERQDDRLADVFSHVYENVPFYRERLDEAGLSPGDVDGVADLDRLPFTTKEDLRDTYPDGLFAVADDEMRCIHASSGTTGAPKIIGYTRSDLDLWREVMARSLTAAGVERGQTVQNAYGYGLFTGGLGVHHGCDEVGATVIPIGGGQTKRQLQLLSDLGSETLTCTPSYALYLAEAAEEAGVDLADLPLSTVIFGAEPCTEPMRAAIEERLDVTGVDIYGLSEVIGPGVAIECAEAQAGLHLWDDHFYPEVVDPGTGEVLEEGEEGELVLTTLTKEGLPVLRYRTGDMTSLRFDECDCGRTTARMDNVTGRADDLLIVRGVNLYPSEIEATILDIEGVEPQYRIDLHRAAELDEIEITVERASEYDGDVRALRERVQRELDAQLAFSPDAVRMVDPGGIERQETGKVKRVFDHREVE</sequence>
<evidence type="ECO:0000313" key="8">
    <source>
        <dbReference type="Proteomes" id="UP001596406"/>
    </source>
</evidence>
<dbReference type="NCBIfam" id="NF041878">
    <property type="entry name" value="paak_haloarch"/>
    <property type="match status" value="1"/>
</dbReference>
<protein>
    <submittedName>
        <fullName evidence="7">Phenylacetate--CoA ligase PaaK</fullName>
        <ecNumber evidence="7">6.2.1.30</ecNumber>
    </submittedName>
</protein>
<dbReference type="PANTHER" id="PTHR43845:SF1">
    <property type="entry name" value="BLR5969 PROTEIN"/>
    <property type="match status" value="1"/>
</dbReference>
<accession>A0ABD5U9X2</accession>
<dbReference type="PANTHER" id="PTHR43845">
    <property type="entry name" value="BLR5969 PROTEIN"/>
    <property type="match status" value="1"/>
</dbReference>
<dbReference type="GO" id="GO:0047475">
    <property type="term" value="F:phenylacetate-CoA ligase activity"/>
    <property type="evidence" value="ECO:0007669"/>
    <property type="project" value="UniProtKB-EC"/>
</dbReference>
<evidence type="ECO:0000256" key="4">
    <source>
        <dbReference type="ARBA" id="ARBA00022741"/>
    </source>
</evidence>
<keyword evidence="8" id="KW-1185">Reference proteome</keyword>
<dbReference type="Pfam" id="PF00501">
    <property type="entry name" value="AMP-binding"/>
    <property type="match status" value="1"/>
</dbReference>
<dbReference type="EC" id="6.2.1.30" evidence="7"/>
<dbReference type="Proteomes" id="UP001596406">
    <property type="component" value="Unassembled WGS sequence"/>
</dbReference>
<dbReference type="InterPro" id="IPR028154">
    <property type="entry name" value="AMP-dep_Lig_C"/>
</dbReference>
<dbReference type="InterPro" id="IPR042099">
    <property type="entry name" value="ANL_N_sf"/>
</dbReference>
<proteinExistence type="predicted"/>
<comment type="pathway">
    <text evidence="1">Aromatic compound metabolism.</text>
</comment>
<evidence type="ECO:0000259" key="6">
    <source>
        <dbReference type="Pfam" id="PF14535"/>
    </source>
</evidence>
<comment type="subunit">
    <text evidence="2">Monomer.</text>
</comment>
<comment type="caution">
    <text evidence="7">The sequence shown here is derived from an EMBL/GenBank/DDBJ whole genome shotgun (WGS) entry which is preliminary data.</text>
</comment>
<dbReference type="GO" id="GO:0032787">
    <property type="term" value="P:monocarboxylic acid metabolic process"/>
    <property type="evidence" value="ECO:0007669"/>
    <property type="project" value="UniProtKB-ARBA"/>
</dbReference>
<keyword evidence="3 7" id="KW-0436">Ligase</keyword>
<dbReference type="GO" id="GO:0042537">
    <property type="term" value="P:benzene-containing compound metabolic process"/>
    <property type="evidence" value="ECO:0007669"/>
    <property type="project" value="UniProtKB-ARBA"/>
</dbReference>
<evidence type="ECO:0000313" key="7">
    <source>
        <dbReference type="EMBL" id="MFC6837141.1"/>
    </source>
</evidence>
<dbReference type="SUPFAM" id="SSF56801">
    <property type="entry name" value="Acetyl-CoA synthetase-like"/>
    <property type="match status" value="1"/>
</dbReference>
<dbReference type="InterPro" id="IPR000873">
    <property type="entry name" value="AMP-dep_synth/lig_dom"/>
</dbReference>
<dbReference type="AlphaFoldDB" id="A0ABD5U9X2"/>
<evidence type="ECO:0000256" key="2">
    <source>
        <dbReference type="ARBA" id="ARBA00011245"/>
    </source>
</evidence>
<dbReference type="Gene3D" id="3.40.50.12780">
    <property type="entry name" value="N-terminal domain of ligase-like"/>
    <property type="match status" value="1"/>
</dbReference>
<dbReference type="InterPro" id="IPR045851">
    <property type="entry name" value="AMP-bd_C_sf"/>
</dbReference>
<dbReference type="GO" id="GO:0000166">
    <property type="term" value="F:nucleotide binding"/>
    <property type="evidence" value="ECO:0007669"/>
    <property type="project" value="UniProtKB-KW"/>
</dbReference>
<evidence type="ECO:0000256" key="3">
    <source>
        <dbReference type="ARBA" id="ARBA00022598"/>
    </source>
</evidence>
<keyword evidence="4" id="KW-0547">Nucleotide-binding</keyword>
<evidence type="ECO:0000256" key="1">
    <source>
        <dbReference type="ARBA" id="ARBA00005211"/>
    </source>
</evidence>
<dbReference type="RefSeq" id="WP_304448811.1">
    <property type="nucleotide sequence ID" value="NZ_JARRAH010000001.1"/>
</dbReference>
<reference evidence="7 8" key="1">
    <citation type="journal article" date="2019" name="Int. J. Syst. Evol. Microbiol.">
        <title>The Global Catalogue of Microorganisms (GCM) 10K type strain sequencing project: providing services to taxonomists for standard genome sequencing and annotation.</title>
        <authorList>
            <consortium name="The Broad Institute Genomics Platform"/>
            <consortium name="The Broad Institute Genome Sequencing Center for Infectious Disease"/>
            <person name="Wu L."/>
            <person name="Ma J."/>
        </authorList>
    </citation>
    <scope>NUCLEOTIDE SEQUENCE [LARGE SCALE GENOMIC DNA]</scope>
    <source>
        <strain evidence="7 8">PSRA2</strain>
    </source>
</reference>
<dbReference type="PIRSF" id="PIRSF006444">
    <property type="entry name" value="PaaK"/>
    <property type="match status" value="1"/>
</dbReference>
<gene>
    <name evidence="7" type="primary">paaK</name>
    <name evidence="7" type="ORF">ACFQHK_11555</name>
</gene>
<dbReference type="FunFam" id="3.40.50.12780:FF:000016">
    <property type="entry name" value="Phenylacetate-coenzyme A ligase"/>
    <property type="match status" value="1"/>
</dbReference>
<organism evidence="7 8">
    <name type="scientific">Halomarina ordinaria</name>
    <dbReference type="NCBI Taxonomy" id="3033939"/>
    <lineage>
        <taxon>Archaea</taxon>
        <taxon>Methanobacteriati</taxon>
        <taxon>Methanobacteriota</taxon>
        <taxon>Stenosarchaea group</taxon>
        <taxon>Halobacteria</taxon>
        <taxon>Halobacteriales</taxon>
        <taxon>Natronomonadaceae</taxon>
        <taxon>Halomarina</taxon>
    </lineage>
</organism>
<feature type="domain" description="AMP-dependent ligase C-terminal" evidence="6">
    <location>
        <begin position="334"/>
        <end position="428"/>
    </location>
</feature>
<feature type="domain" description="AMP-dependent synthetase/ligase" evidence="5">
    <location>
        <begin position="75"/>
        <end position="284"/>
    </location>
</feature>
<evidence type="ECO:0000259" key="5">
    <source>
        <dbReference type="Pfam" id="PF00501"/>
    </source>
</evidence>
<dbReference type="Pfam" id="PF14535">
    <property type="entry name" value="AMP-binding_C_2"/>
    <property type="match status" value="1"/>
</dbReference>
<dbReference type="CDD" id="cd05913">
    <property type="entry name" value="PaaK"/>
    <property type="match status" value="1"/>
</dbReference>
<dbReference type="Gene3D" id="3.30.300.30">
    <property type="match status" value="1"/>
</dbReference>
<dbReference type="InterPro" id="IPR011880">
    <property type="entry name" value="PA_CoA_ligase"/>
</dbReference>
<dbReference type="EMBL" id="JBHSXM010000001">
    <property type="protein sequence ID" value="MFC6837141.1"/>
    <property type="molecule type" value="Genomic_DNA"/>
</dbReference>
<name>A0ABD5U9X2_9EURY</name>